<accession>A0ABP9ZWN0</accession>
<keyword evidence="1 3" id="KW-0808">Transferase</keyword>
<dbReference type="InterPro" id="IPR034683">
    <property type="entry name" value="IspD/TarI"/>
</dbReference>
<reference evidence="4 5" key="1">
    <citation type="submission" date="2024-04" db="EMBL/GenBank/DDBJ databases">
        <title>Draft genome sequence of Thalassolituus maritimus NBRC 116585.</title>
        <authorList>
            <person name="Miyakawa T."/>
            <person name="Kusuya Y."/>
            <person name="Miura T."/>
        </authorList>
    </citation>
    <scope>NUCLEOTIDE SEQUENCE [LARGE SCALE GENOMIC DNA]</scope>
    <source>
        <strain evidence="4 5">5NW40-0001</strain>
    </source>
</reference>
<feature type="site" description="Positions MEP for the nucleophilic attack" evidence="3">
    <location>
        <position position="159"/>
    </location>
</feature>
<evidence type="ECO:0000313" key="5">
    <source>
        <dbReference type="Proteomes" id="UP001481413"/>
    </source>
</evidence>
<comment type="function">
    <text evidence="3">Catalyzes the formation of 4-diphosphocytidyl-2-C-methyl-D-erythritol from CTP and 2-C-methyl-D-erythritol 4-phosphate (MEP).</text>
</comment>
<evidence type="ECO:0000256" key="1">
    <source>
        <dbReference type="ARBA" id="ARBA00022679"/>
    </source>
</evidence>
<dbReference type="InterPro" id="IPR001228">
    <property type="entry name" value="IspD"/>
</dbReference>
<dbReference type="PANTHER" id="PTHR32125:SF4">
    <property type="entry name" value="2-C-METHYL-D-ERYTHRITOL 4-PHOSPHATE CYTIDYLYLTRANSFERASE, CHLOROPLASTIC"/>
    <property type="match status" value="1"/>
</dbReference>
<dbReference type="SUPFAM" id="SSF53448">
    <property type="entry name" value="Nucleotide-diphospho-sugar transferases"/>
    <property type="match status" value="1"/>
</dbReference>
<comment type="catalytic activity">
    <reaction evidence="3">
        <text>2-C-methyl-D-erythritol 4-phosphate + CTP + H(+) = 4-CDP-2-C-methyl-D-erythritol + diphosphate</text>
        <dbReference type="Rhea" id="RHEA:13429"/>
        <dbReference type="ChEBI" id="CHEBI:15378"/>
        <dbReference type="ChEBI" id="CHEBI:33019"/>
        <dbReference type="ChEBI" id="CHEBI:37563"/>
        <dbReference type="ChEBI" id="CHEBI:57823"/>
        <dbReference type="ChEBI" id="CHEBI:58262"/>
        <dbReference type="EC" id="2.7.7.60"/>
    </reaction>
</comment>
<dbReference type="NCBIfam" id="TIGR00453">
    <property type="entry name" value="ispD"/>
    <property type="match status" value="1"/>
</dbReference>
<protein>
    <recommendedName>
        <fullName evidence="3">2-C-methyl-D-erythritol 4-phosphate cytidylyltransferase</fullName>
        <ecNumber evidence="3">2.7.7.60</ecNumber>
    </recommendedName>
    <alternativeName>
        <fullName evidence="3">4-diphosphocytidyl-2C-methyl-D-erythritol synthase</fullName>
    </alternativeName>
    <alternativeName>
        <fullName evidence="3">MEP cytidylyltransferase</fullName>
        <shortName evidence="3">MCT</shortName>
    </alternativeName>
</protein>
<gene>
    <name evidence="3 4" type="primary">ispD</name>
    <name evidence="4" type="ORF">NBRC116585_06620</name>
</gene>
<feature type="site" description="Transition state stabilizer" evidence="3">
    <location>
        <position position="24"/>
    </location>
</feature>
<dbReference type="CDD" id="cd02516">
    <property type="entry name" value="CDP-ME_synthetase"/>
    <property type="match status" value="1"/>
</dbReference>
<evidence type="ECO:0000256" key="2">
    <source>
        <dbReference type="ARBA" id="ARBA00022695"/>
    </source>
</evidence>
<comment type="caution">
    <text evidence="4">The sequence shown here is derived from an EMBL/GenBank/DDBJ whole genome shotgun (WGS) entry which is preliminary data.</text>
</comment>
<dbReference type="InterPro" id="IPR029044">
    <property type="entry name" value="Nucleotide-diphossugar_trans"/>
</dbReference>
<feature type="site" description="Positions MEP for the nucleophilic attack" evidence="3">
    <location>
        <position position="215"/>
    </location>
</feature>
<dbReference type="EMBL" id="BAABWH010000001">
    <property type="protein sequence ID" value="GAA6144545.1"/>
    <property type="molecule type" value="Genomic_DNA"/>
</dbReference>
<sequence>MTESIWAILPAAGVGSRMQADRPKQYLPLKGRFLLDHTLDCILSYPRIGKAVVVLSESDPYWPESEHAHHPDILRAVGGNERCHSVLNGLHALEGVADEQDWVAVHDIARPCLQHSDLDLLFAGLGNSGAILASPTRDTMKRGVCQADGSVSIEHTVEREQLWHALTPQVFRYRELREALEKALNDGFEVTDEASAIEHAGGKPRLIAGRADNIKVTRPEDLALAELFLNQN</sequence>
<dbReference type="Proteomes" id="UP001481413">
    <property type="component" value="Unassembled WGS sequence"/>
</dbReference>
<dbReference type="Pfam" id="PF01128">
    <property type="entry name" value="IspD"/>
    <property type="match status" value="1"/>
</dbReference>
<dbReference type="GO" id="GO:0016779">
    <property type="term" value="F:nucleotidyltransferase activity"/>
    <property type="evidence" value="ECO:0007669"/>
    <property type="project" value="UniProtKB-KW"/>
</dbReference>
<comment type="similarity">
    <text evidence="3">Belongs to the IspD/TarI cytidylyltransferase family. IspD subfamily.</text>
</comment>
<proteinExistence type="inferred from homology"/>
<name>A0ABP9ZWN0_9GAMM</name>
<keyword evidence="5" id="KW-1185">Reference proteome</keyword>
<dbReference type="EC" id="2.7.7.60" evidence="3"/>
<dbReference type="PANTHER" id="PTHR32125">
    <property type="entry name" value="2-C-METHYL-D-ERYTHRITOL 4-PHOSPHATE CYTIDYLYLTRANSFERASE, CHLOROPLASTIC"/>
    <property type="match status" value="1"/>
</dbReference>
<evidence type="ECO:0000313" key="4">
    <source>
        <dbReference type="EMBL" id="GAA6144545.1"/>
    </source>
</evidence>
<evidence type="ECO:0000256" key="3">
    <source>
        <dbReference type="HAMAP-Rule" id="MF_00108"/>
    </source>
</evidence>
<dbReference type="InterPro" id="IPR050088">
    <property type="entry name" value="IspD/TarI_cytidylyltransf_bact"/>
</dbReference>
<keyword evidence="2 3" id="KW-0548">Nucleotidyltransferase</keyword>
<keyword evidence="3" id="KW-0414">Isoprene biosynthesis</keyword>
<dbReference type="Gene3D" id="3.90.550.10">
    <property type="entry name" value="Spore Coat Polysaccharide Biosynthesis Protein SpsA, Chain A"/>
    <property type="match status" value="1"/>
</dbReference>
<feature type="site" description="Transition state stabilizer" evidence="3">
    <location>
        <position position="17"/>
    </location>
</feature>
<dbReference type="HAMAP" id="MF_00108">
    <property type="entry name" value="IspD"/>
    <property type="match status" value="1"/>
</dbReference>
<comment type="pathway">
    <text evidence="3">Isoprenoid biosynthesis; isopentenyl diphosphate biosynthesis via DXP pathway; isopentenyl diphosphate from 1-deoxy-D-xylulose 5-phosphate: step 2/6.</text>
</comment>
<dbReference type="RefSeq" id="WP_353293469.1">
    <property type="nucleotide sequence ID" value="NZ_BAABWH010000001.1"/>
</dbReference>
<organism evidence="4 5">
    <name type="scientific">Thalassolituus maritimus</name>
    <dbReference type="NCBI Taxonomy" id="484498"/>
    <lineage>
        <taxon>Bacteria</taxon>
        <taxon>Pseudomonadati</taxon>
        <taxon>Pseudomonadota</taxon>
        <taxon>Gammaproteobacteria</taxon>
        <taxon>Oceanospirillales</taxon>
        <taxon>Oceanospirillaceae</taxon>
        <taxon>Thalassolituus</taxon>
    </lineage>
</organism>